<dbReference type="HOGENOM" id="CLU_2827156_0_0_9"/>
<dbReference type="Pfam" id="PF05675">
    <property type="entry name" value="DUF817"/>
    <property type="match status" value="1"/>
</dbReference>
<proteinExistence type="predicted"/>
<dbReference type="STRING" id="985665.HPL003_08540"/>
<reference evidence="1 2" key="3">
    <citation type="journal article" date="2012" name="J. Bacteriol.">
        <title>Genome Sequence of Paenibacillus terrae HPL-003, a Xylanase-Producing Bacterium Isolated from Soil Found in Forest Residue.</title>
        <authorList>
            <person name="Shin S.H."/>
            <person name="Kim S."/>
            <person name="Kim J.Y."/>
            <person name="Song H.Y."/>
            <person name="Cho S.J."/>
            <person name="Kim D.R."/>
            <person name="Lee K.I."/>
            <person name="Lim H.K."/>
            <person name="Park N.J."/>
            <person name="Hwang I.T."/>
            <person name="Yang K.S."/>
        </authorList>
    </citation>
    <scope>NUCLEOTIDE SEQUENCE [LARGE SCALE GENOMIC DNA]</scope>
    <source>
        <strain evidence="1 2">HPL-003</strain>
    </source>
</reference>
<evidence type="ECO:0000313" key="2">
    <source>
        <dbReference type="Proteomes" id="UP000005876"/>
    </source>
</evidence>
<sequence length="66" mass="7272">MSGVLGSRTSCSSDLFEFFHPPFFGLTFVGGRLVWIAENIATFFAAWEYPSQAEAWSPVHLGKVSS</sequence>
<gene>
    <name evidence="1" type="ordered locus">HPL003_08540</name>
</gene>
<name>G7VYE3_PAETH</name>
<organism evidence="1 2">
    <name type="scientific">Paenibacillus terrae (strain HPL-003)</name>
    <dbReference type="NCBI Taxonomy" id="985665"/>
    <lineage>
        <taxon>Bacteria</taxon>
        <taxon>Bacillati</taxon>
        <taxon>Bacillota</taxon>
        <taxon>Bacilli</taxon>
        <taxon>Bacillales</taxon>
        <taxon>Paenibacillaceae</taxon>
        <taxon>Paenibacillus</taxon>
    </lineage>
</organism>
<dbReference type="KEGG" id="pta:HPL003_08540"/>
<dbReference type="eggNOG" id="COG3739">
    <property type="taxonomic scope" value="Bacteria"/>
</dbReference>
<evidence type="ECO:0000313" key="1">
    <source>
        <dbReference type="EMBL" id="AET58471.1"/>
    </source>
</evidence>
<accession>G7VYE3</accession>
<reference key="2">
    <citation type="submission" date="2011-11" db="EMBL/GenBank/DDBJ databases">
        <authorList>
            <person name="Shin S.H."/>
            <person name="Kim S."/>
            <person name="Kim J.Y."/>
        </authorList>
    </citation>
    <scope>NUCLEOTIDE SEQUENCE</scope>
    <source>
        <strain>HPL-003</strain>
    </source>
</reference>
<dbReference type="InterPro" id="IPR008535">
    <property type="entry name" value="DUF817"/>
</dbReference>
<dbReference type="EMBL" id="CP003107">
    <property type="protein sequence ID" value="AET58471.1"/>
    <property type="molecule type" value="Genomic_DNA"/>
</dbReference>
<protein>
    <submittedName>
        <fullName evidence="1">Uncharacterized protein</fullName>
    </submittedName>
</protein>
<dbReference type="Proteomes" id="UP000005876">
    <property type="component" value="Chromosome"/>
</dbReference>
<reference evidence="2" key="1">
    <citation type="submission" date="2011-11" db="EMBL/GenBank/DDBJ databases">
        <title>Complete sequence of Paenibacillus terrae HPL-003.</title>
        <authorList>
            <person name="Shin S.H."/>
            <person name="Kim S."/>
            <person name="Kim J.Y."/>
        </authorList>
    </citation>
    <scope>NUCLEOTIDE SEQUENCE [LARGE SCALE GENOMIC DNA]</scope>
    <source>
        <strain evidence="2">HPL-003</strain>
    </source>
</reference>
<dbReference type="AlphaFoldDB" id="G7VYE3"/>